<evidence type="ECO:0000313" key="4">
    <source>
        <dbReference type="Proteomes" id="UP000282211"/>
    </source>
</evidence>
<dbReference type="InterPro" id="IPR036465">
    <property type="entry name" value="vWFA_dom_sf"/>
</dbReference>
<keyword evidence="1" id="KW-0812">Transmembrane</keyword>
<name>A0A420WDX2_9PROT</name>
<dbReference type="RefSeq" id="WP_121101548.1">
    <property type="nucleotide sequence ID" value="NZ_RBII01000002.1"/>
</dbReference>
<dbReference type="OrthoDB" id="7522752at2"/>
<dbReference type="InterPro" id="IPR028087">
    <property type="entry name" value="Tad_N"/>
</dbReference>
<dbReference type="CDD" id="cd00198">
    <property type="entry name" value="vWFA"/>
    <property type="match status" value="1"/>
</dbReference>
<dbReference type="Gene3D" id="3.40.50.410">
    <property type="entry name" value="von Willebrand factor, type A domain"/>
    <property type="match status" value="2"/>
</dbReference>
<comment type="caution">
    <text evidence="3">The sequence shown here is derived from an EMBL/GenBank/DDBJ whole genome shotgun (WGS) entry which is preliminary data.</text>
</comment>
<dbReference type="SUPFAM" id="SSF53300">
    <property type="entry name" value="vWA-like"/>
    <property type="match status" value="1"/>
</dbReference>
<evidence type="ECO:0000313" key="3">
    <source>
        <dbReference type="EMBL" id="RKQ69219.1"/>
    </source>
</evidence>
<gene>
    <name evidence="3" type="ORF">DES40_2018</name>
</gene>
<reference evidence="3 4" key="1">
    <citation type="submission" date="2018-10" db="EMBL/GenBank/DDBJ databases">
        <title>Genomic Encyclopedia of Type Strains, Phase IV (KMG-IV): sequencing the most valuable type-strain genomes for metagenomic binning, comparative biology and taxonomic classification.</title>
        <authorList>
            <person name="Goeker M."/>
        </authorList>
    </citation>
    <scope>NUCLEOTIDE SEQUENCE [LARGE SCALE GENOMIC DNA]</scope>
    <source>
        <strain evidence="3 4">DSM 22008</strain>
    </source>
</reference>
<keyword evidence="4" id="KW-1185">Reference proteome</keyword>
<dbReference type="AlphaFoldDB" id="A0A420WDX2"/>
<evidence type="ECO:0000256" key="1">
    <source>
        <dbReference type="SAM" id="Phobius"/>
    </source>
</evidence>
<dbReference type="Pfam" id="PF13400">
    <property type="entry name" value="Tad"/>
    <property type="match status" value="1"/>
</dbReference>
<dbReference type="EMBL" id="RBII01000002">
    <property type="protein sequence ID" value="RKQ69219.1"/>
    <property type="molecule type" value="Genomic_DNA"/>
</dbReference>
<evidence type="ECO:0000259" key="2">
    <source>
        <dbReference type="PROSITE" id="PS50234"/>
    </source>
</evidence>
<feature type="domain" description="VWFA" evidence="2">
    <location>
        <begin position="133"/>
        <end position="451"/>
    </location>
</feature>
<proteinExistence type="predicted"/>
<accession>A0A420WDX2</accession>
<sequence length="462" mass="51224">MLKKFLKSNSGNISIVTAVGMSTILVAIGAAYDFSATSKHKQSLQDMVDNATLAAAKSKLRKKSELKVIVDKVIAQHNTQNWPITSSIELKNDVLYVEANSAYDTLIMGFMGYKEIDVVANAASPLAIDTPINIALVLDTTDSMTGSNIKDLKSASHAMIEEFEAFESNIKIAVIPFGKYVNVGLKNKDATWIDTSKDGTFTEQEHCYDEQRTIKEPVCTGNGTYTTRDNYSDGRYTGSTTYENKTCEPGVYEPTGNRICEMRRTDYTWYGCAGSREAPYNEQAPYASRRIPGIMNHSCGTEMIPLTENMKEVGRTIDALSTSGETYLPSGVIWGWRAMQKDLPFTEIAKDGKRRLQYASNAMVIMTDGENTLSQGPGEYHNYRDSDEADKRTATLCEKVKDDEIEVFTVGYRMGSGRGKMETLLKNCASKPDNYFDASNAAELEKAFKDIANSLDFTRLSQ</sequence>
<dbReference type="PROSITE" id="PS50234">
    <property type="entry name" value="VWFA"/>
    <property type="match status" value="1"/>
</dbReference>
<dbReference type="Proteomes" id="UP000282211">
    <property type="component" value="Unassembled WGS sequence"/>
</dbReference>
<keyword evidence="1" id="KW-1133">Transmembrane helix</keyword>
<dbReference type="InterPro" id="IPR002035">
    <property type="entry name" value="VWF_A"/>
</dbReference>
<protein>
    <submittedName>
        <fullName evidence="3">Flp pilus assembly protein TadG</fullName>
    </submittedName>
</protein>
<feature type="transmembrane region" description="Helical" evidence="1">
    <location>
        <begin position="12"/>
        <end position="32"/>
    </location>
</feature>
<keyword evidence="1" id="KW-0472">Membrane</keyword>
<dbReference type="InParanoid" id="A0A420WDX2"/>
<organism evidence="3 4">
    <name type="scientific">Litorimonas taeanensis</name>
    <dbReference type="NCBI Taxonomy" id="568099"/>
    <lineage>
        <taxon>Bacteria</taxon>
        <taxon>Pseudomonadati</taxon>
        <taxon>Pseudomonadota</taxon>
        <taxon>Alphaproteobacteria</taxon>
        <taxon>Maricaulales</taxon>
        <taxon>Robiginitomaculaceae</taxon>
    </lineage>
</organism>